<protein>
    <submittedName>
        <fullName evidence="1">Uncharacterized protein</fullName>
    </submittedName>
</protein>
<name>A0A481Z822_9VIRU</name>
<organism evidence="1">
    <name type="scientific">Pithovirus LCPAC202</name>
    <dbReference type="NCBI Taxonomy" id="2506592"/>
    <lineage>
        <taxon>Viruses</taxon>
        <taxon>Pithoviruses</taxon>
    </lineage>
</organism>
<evidence type="ECO:0000313" key="1">
    <source>
        <dbReference type="EMBL" id="QBK91280.1"/>
    </source>
</evidence>
<accession>A0A481Z822</accession>
<reference evidence="1" key="1">
    <citation type="journal article" date="2019" name="MBio">
        <title>Virus Genomes from Deep Sea Sediments Expand the Ocean Megavirome and Support Independent Origins of Viral Gigantism.</title>
        <authorList>
            <person name="Backstrom D."/>
            <person name="Yutin N."/>
            <person name="Jorgensen S.L."/>
            <person name="Dharamshi J."/>
            <person name="Homa F."/>
            <person name="Zaremba-Niedwiedzka K."/>
            <person name="Spang A."/>
            <person name="Wolf Y.I."/>
            <person name="Koonin E.V."/>
            <person name="Ettema T.J."/>
        </authorList>
    </citation>
    <scope>NUCLEOTIDE SEQUENCE</scope>
</reference>
<proteinExistence type="predicted"/>
<dbReference type="EMBL" id="MK500520">
    <property type="protein sequence ID" value="QBK91280.1"/>
    <property type="molecule type" value="Genomic_DNA"/>
</dbReference>
<sequence>MVDVEYDSDMEDNEGQISVDRYPGNEGKLFRTLKGIIYTSSNEGVTALGHDIKNIGIIFPFHSINTRALIAEGVKIDDSLARKHRHTGGLSGHCFQKIGRDIIYVHLLNPLSALTISPKIYQPVSLSKIVLNYIIKNLHREKFNFKVLPVKFQKRVKIHFELNDMRNRLNKNRLENETSILKSENLYLHKTKEINDHYSQAISLADDVLIRETNSLELAHSLVTEVLKETNDKMEAKILIEMSKLEISILKFS</sequence>
<gene>
    <name evidence="1" type="ORF">LCPAC202_02540</name>
</gene>